<dbReference type="Proteomes" id="UP000053676">
    <property type="component" value="Unassembled WGS sequence"/>
</dbReference>
<proteinExistence type="predicted"/>
<protein>
    <submittedName>
        <fullName evidence="1">Uncharacterized protein</fullName>
    </submittedName>
</protein>
<dbReference type="KEGG" id="nai:NECAME_06615"/>
<evidence type="ECO:0000313" key="2">
    <source>
        <dbReference type="Proteomes" id="UP000053676"/>
    </source>
</evidence>
<reference evidence="2" key="1">
    <citation type="journal article" date="2014" name="Nat. Genet.">
        <title>Genome of the human hookworm Necator americanus.</title>
        <authorList>
            <person name="Tang Y.T."/>
            <person name="Gao X."/>
            <person name="Rosa B.A."/>
            <person name="Abubucker S."/>
            <person name="Hallsworth-Pepin K."/>
            <person name="Martin J."/>
            <person name="Tyagi R."/>
            <person name="Heizer E."/>
            <person name="Zhang X."/>
            <person name="Bhonagiri-Palsikar V."/>
            <person name="Minx P."/>
            <person name="Warren W.C."/>
            <person name="Wang Q."/>
            <person name="Zhan B."/>
            <person name="Hotez P.J."/>
            <person name="Sternberg P.W."/>
            <person name="Dougall A."/>
            <person name="Gaze S.T."/>
            <person name="Mulvenna J."/>
            <person name="Sotillo J."/>
            <person name="Ranganathan S."/>
            <person name="Rabelo E.M."/>
            <person name="Wilson R.K."/>
            <person name="Felgner P.L."/>
            <person name="Bethony J."/>
            <person name="Hawdon J.M."/>
            <person name="Gasser R.B."/>
            <person name="Loukas A."/>
            <person name="Mitreva M."/>
        </authorList>
    </citation>
    <scope>NUCLEOTIDE SEQUENCE [LARGE SCALE GENOMIC DNA]</scope>
</reference>
<accession>W2TV01</accession>
<dbReference type="EMBL" id="KI657839">
    <property type="protein sequence ID" value="ETN84891.1"/>
    <property type="molecule type" value="Genomic_DNA"/>
</dbReference>
<keyword evidence="2" id="KW-1185">Reference proteome</keyword>
<organism evidence="1 2">
    <name type="scientific">Necator americanus</name>
    <name type="common">Human hookworm</name>
    <dbReference type="NCBI Taxonomy" id="51031"/>
    <lineage>
        <taxon>Eukaryota</taxon>
        <taxon>Metazoa</taxon>
        <taxon>Ecdysozoa</taxon>
        <taxon>Nematoda</taxon>
        <taxon>Chromadorea</taxon>
        <taxon>Rhabditida</taxon>
        <taxon>Rhabditina</taxon>
        <taxon>Rhabditomorpha</taxon>
        <taxon>Strongyloidea</taxon>
        <taxon>Ancylostomatidae</taxon>
        <taxon>Bunostominae</taxon>
        <taxon>Necator</taxon>
    </lineage>
</organism>
<gene>
    <name evidence="1" type="ORF">NECAME_06615</name>
</gene>
<name>W2TV01_NECAM</name>
<evidence type="ECO:0000313" key="1">
    <source>
        <dbReference type="EMBL" id="ETN84891.1"/>
    </source>
</evidence>
<sequence>MRDLYKVIWPAPSKVRIFLPDAVRVGNLDNDPQEIPYPFLKLLFRIEPKKLRQNLSSRPRAVVK</sequence>
<dbReference type="AlphaFoldDB" id="W2TV01"/>